<dbReference type="EMBL" id="JBHTHR010000033">
    <property type="protein sequence ID" value="MFD0800242.1"/>
    <property type="molecule type" value="Genomic_DNA"/>
</dbReference>
<keyword evidence="1" id="KW-0472">Membrane</keyword>
<feature type="transmembrane region" description="Helical" evidence="1">
    <location>
        <begin position="38"/>
        <end position="58"/>
    </location>
</feature>
<keyword evidence="1" id="KW-1133">Transmembrane helix</keyword>
<dbReference type="Proteomes" id="UP001596956">
    <property type="component" value="Unassembled WGS sequence"/>
</dbReference>
<proteinExistence type="predicted"/>
<feature type="transmembrane region" description="Helical" evidence="1">
    <location>
        <begin position="164"/>
        <end position="186"/>
    </location>
</feature>
<protein>
    <submittedName>
        <fullName evidence="2">Uncharacterized protein</fullName>
    </submittedName>
</protein>
<keyword evidence="3" id="KW-1185">Reference proteome</keyword>
<accession>A0ABW3BA79</accession>
<evidence type="ECO:0000313" key="2">
    <source>
        <dbReference type="EMBL" id="MFD0800242.1"/>
    </source>
</evidence>
<reference evidence="3" key="1">
    <citation type="journal article" date="2019" name="Int. J. Syst. Evol. Microbiol.">
        <title>The Global Catalogue of Microorganisms (GCM) 10K type strain sequencing project: providing services to taxonomists for standard genome sequencing and annotation.</title>
        <authorList>
            <consortium name="The Broad Institute Genomics Platform"/>
            <consortium name="The Broad Institute Genome Sequencing Center for Infectious Disease"/>
            <person name="Wu L."/>
            <person name="Ma J."/>
        </authorList>
    </citation>
    <scope>NUCLEOTIDE SEQUENCE [LARGE SCALE GENOMIC DNA]</scope>
    <source>
        <strain evidence="3">CCUG 63369</strain>
    </source>
</reference>
<comment type="caution">
    <text evidence="2">The sequence shown here is derived from an EMBL/GenBank/DDBJ whole genome shotgun (WGS) entry which is preliminary data.</text>
</comment>
<sequence>MLWLDVYERRARLVPGLLALLPLVTVGIVLGLRQGPAVTFFSSVLSLAGGPLILAELVRHQGRKTQESLWKSWGGAPTTKKLRTRESSGNSVQQNEWREAVSSITGIELLSARAERRNPTKADETIEVSIGKLRNLTRNGERFPLVEAENRGYGFHRNFYGIRWFGRGASMLVLLGVGGYISWVAIVSDQSWVTVVNISALILASVSLIFWFLAPSAKRVWSAADRYAYELLQAAVFLNSETSEW</sequence>
<feature type="transmembrane region" description="Helical" evidence="1">
    <location>
        <begin position="12"/>
        <end position="32"/>
    </location>
</feature>
<evidence type="ECO:0000313" key="3">
    <source>
        <dbReference type="Proteomes" id="UP001596956"/>
    </source>
</evidence>
<feature type="transmembrane region" description="Helical" evidence="1">
    <location>
        <begin position="192"/>
        <end position="213"/>
    </location>
</feature>
<gene>
    <name evidence="2" type="ORF">ACFQZU_02780</name>
</gene>
<name>A0ABW3BA79_9ACTN</name>
<evidence type="ECO:0000256" key="1">
    <source>
        <dbReference type="SAM" id="Phobius"/>
    </source>
</evidence>
<keyword evidence="1" id="KW-0812">Transmembrane</keyword>
<organism evidence="2 3">
    <name type="scientific">Streptomonospora algeriensis</name>
    <dbReference type="NCBI Taxonomy" id="995084"/>
    <lineage>
        <taxon>Bacteria</taxon>
        <taxon>Bacillati</taxon>
        <taxon>Actinomycetota</taxon>
        <taxon>Actinomycetes</taxon>
        <taxon>Streptosporangiales</taxon>
        <taxon>Nocardiopsidaceae</taxon>
        <taxon>Streptomonospora</taxon>
    </lineage>
</organism>